<dbReference type="EMBL" id="KL596828">
    <property type="protein sequence ID" value="KER23970.1"/>
    <property type="molecule type" value="Genomic_DNA"/>
</dbReference>
<reference evidence="2 3" key="1">
    <citation type="submission" date="2013-11" db="EMBL/GenBank/DDBJ databases">
        <title>Opisthorchis viverrini - life in the bile duct.</title>
        <authorList>
            <person name="Young N.D."/>
            <person name="Nagarajan N."/>
            <person name="Lin S.J."/>
            <person name="Korhonen P.K."/>
            <person name="Jex A.R."/>
            <person name="Hall R.S."/>
            <person name="Safavi-Hemami H."/>
            <person name="Kaewkong W."/>
            <person name="Bertrand D."/>
            <person name="Gao S."/>
            <person name="Seet Q."/>
            <person name="Wongkham S."/>
            <person name="Teh B.T."/>
            <person name="Wongkham C."/>
            <person name="Intapan P.M."/>
            <person name="Maleewong W."/>
            <person name="Yang X."/>
            <person name="Hu M."/>
            <person name="Wang Z."/>
            <person name="Hofmann A."/>
            <person name="Sternberg P.W."/>
            <person name="Tan P."/>
            <person name="Wang J."/>
            <person name="Gasser R.B."/>
        </authorList>
    </citation>
    <scope>NUCLEOTIDE SEQUENCE [LARGE SCALE GENOMIC DNA]</scope>
</reference>
<sequence length="101" mass="11164">MLTETRGLRLPDEPQGGQNRSVRHTESGVRLNGKNLHSVPCATNKSIISMQRAHNGKQTQVTDCDLRKSQSNNSLGGSRKADSSIRDDHRLVDQKVDITTN</sequence>
<name>A0A074ZKT3_OPIVI</name>
<gene>
    <name evidence="2" type="ORF">T265_08266</name>
</gene>
<dbReference type="RefSeq" id="XP_009172278.1">
    <property type="nucleotide sequence ID" value="XM_009174014.1"/>
</dbReference>
<dbReference type="OrthoDB" id="10354740at2759"/>
<keyword evidence="3" id="KW-1185">Reference proteome</keyword>
<proteinExistence type="predicted"/>
<feature type="region of interest" description="Disordered" evidence="1">
    <location>
        <begin position="53"/>
        <end position="101"/>
    </location>
</feature>
<dbReference type="KEGG" id="ovi:T265_08266"/>
<dbReference type="AlphaFoldDB" id="A0A074ZKT3"/>
<feature type="compositionally biased region" description="Basic and acidic residues" evidence="1">
    <location>
        <begin position="79"/>
        <end position="101"/>
    </location>
</feature>
<feature type="compositionally biased region" description="Basic and acidic residues" evidence="1">
    <location>
        <begin position="1"/>
        <end position="12"/>
    </location>
</feature>
<evidence type="ECO:0000256" key="1">
    <source>
        <dbReference type="SAM" id="MobiDB-lite"/>
    </source>
</evidence>
<protein>
    <submittedName>
        <fullName evidence="2">Uncharacterized protein</fullName>
    </submittedName>
</protein>
<organism evidence="2 3">
    <name type="scientific">Opisthorchis viverrini</name>
    <name type="common">Southeast Asian liver fluke</name>
    <dbReference type="NCBI Taxonomy" id="6198"/>
    <lineage>
        <taxon>Eukaryota</taxon>
        <taxon>Metazoa</taxon>
        <taxon>Spiralia</taxon>
        <taxon>Lophotrochozoa</taxon>
        <taxon>Platyhelminthes</taxon>
        <taxon>Trematoda</taxon>
        <taxon>Digenea</taxon>
        <taxon>Opisthorchiida</taxon>
        <taxon>Opisthorchiata</taxon>
        <taxon>Opisthorchiidae</taxon>
        <taxon>Opisthorchis</taxon>
    </lineage>
</organism>
<dbReference type="CTD" id="20322445"/>
<accession>A0A074ZKT3</accession>
<evidence type="ECO:0000313" key="2">
    <source>
        <dbReference type="EMBL" id="KER23970.1"/>
    </source>
</evidence>
<evidence type="ECO:0000313" key="3">
    <source>
        <dbReference type="Proteomes" id="UP000054324"/>
    </source>
</evidence>
<feature type="region of interest" description="Disordered" evidence="1">
    <location>
        <begin position="1"/>
        <end position="37"/>
    </location>
</feature>
<dbReference type="GeneID" id="20322445"/>
<dbReference type="Proteomes" id="UP000054324">
    <property type="component" value="Unassembled WGS sequence"/>
</dbReference>